<dbReference type="SUPFAM" id="SSF82171">
    <property type="entry name" value="DPP6 N-terminal domain-like"/>
    <property type="match status" value="1"/>
</dbReference>
<evidence type="ECO:0000259" key="3">
    <source>
        <dbReference type="Pfam" id="PF00326"/>
    </source>
</evidence>
<dbReference type="Gene3D" id="3.40.50.1820">
    <property type="entry name" value="alpha/beta hydrolase"/>
    <property type="match status" value="1"/>
</dbReference>
<dbReference type="InterPro" id="IPR001375">
    <property type="entry name" value="Peptidase_S9_cat"/>
</dbReference>
<evidence type="ECO:0000313" key="5">
    <source>
        <dbReference type="Proteomes" id="UP000245462"/>
    </source>
</evidence>
<dbReference type="Pfam" id="PF00326">
    <property type="entry name" value="Peptidase_S9"/>
    <property type="match status" value="1"/>
</dbReference>
<protein>
    <submittedName>
        <fullName evidence="4">Dipeptidyl aminopeptidase/acylaminoacyl peptidase</fullName>
    </submittedName>
</protein>
<dbReference type="GeneID" id="94550943"/>
<dbReference type="EMBL" id="QEKY01000009">
    <property type="protein sequence ID" value="PVZ09314.1"/>
    <property type="molecule type" value="Genomic_DNA"/>
</dbReference>
<organism evidence="4 5">
    <name type="scientific">Porphyromonas loveana</name>
    <dbReference type="NCBI Taxonomy" id="1884669"/>
    <lineage>
        <taxon>Bacteria</taxon>
        <taxon>Pseudomonadati</taxon>
        <taxon>Bacteroidota</taxon>
        <taxon>Bacteroidia</taxon>
        <taxon>Bacteroidales</taxon>
        <taxon>Porphyromonadaceae</taxon>
        <taxon>Porphyromonas</taxon>
    </lineage>
</organism>
<name>A0A2U1FAX0_9PORP</name>
<dbReference type="RefSeq" id="WP_116679477.1">
    <property type="nucleotide sequence ID" value="NZ_QEKY01000009.1"/>
</dbReference>
<evidence type="ECO:0000313" key="4">
    <source>
        <dbReference type="EMBL" id="PVZ09314.1"/>
    </source>
</evidence>
<feature type="domain" description="Peptidase S9 prolyl oligopeptidase catalytic" evidence="3">
    <location>
        <begin position="544"/>
        <end position="758"/>
    </location>
</feature>
<dbReference type="InterPro" id="IPR011042">
    <property type="entry name" value="6-blade_b-propeller_TolB-like"/>
</dbReference>
<accession>A0A2U1FAX0</accession>
<dbReference type="InterPro" id="IPR029058">
    <property type="entry name" value="AB_hydrolase_fold"/>
</dbReference>
<dbReference type="PANTHER" id="PTHR42776:SF27">
    <property type="entry name" value="DIPEPTIDYL PEPTIDASE FAMILY MEMBER 6"/>
    <property type="match status" value="1"/>
</dbReference>
<reference evidence="4 5" key="1">
    <citation type="submission" date="2018-04" db="EMBL/GenBank/DDBJ databases">
        <title>Genomic Encyclopedia of Type Strains, Phase IV (KMG-IV): sequencing the most valuable type-strain genomes for metagenomic binning, comparative biology and taxonomic classification.</title>
        <authorList>
            <person name="Goeker M."/>
        </authorList>
    </citation>
    <scope>NUCLEOTIDE SEQUENCE [LARGE SCALE GENOMIC DNA]</scope>
    <source>
        <strain evidence="4 5">DSM 28520</strain>
    </source>
</reference>
<keyword evidence="5" id="KW-1185">Reference proteome</keyword>
<proteinExistence type="predicted"/>
<keyword evidence="4" id="KW-0031">Aminopeptidase</keyword>
<dbReference type="AlphaFoldDB" id="A0A2U1FAX0"/>
<keyword evidence="2" id="KW-0732">Signal</keyword>
<dbReference type="GO" id="GO:0004177">
    <property type="term" value="F:aminopeptidase activity"/>
    <property type="evidence" value="ECO:0007669"/>
    <property type="project" value="UniProtKB-KW"/>
</dbReference>
<dbReference type="SUPFAM" id="SSF53474">
    <property type="entry name" value="alpha/beta-Hydrolases"/>
    <property type="match status" value="1"/>
</dbReference>
<gene>
    <name evidence="4" type="ORF">C7382_10956</name>
</gene>
<evidence type="ECO:0000256" key="2">
    <source>
        <dbReference type="SAM" id="SignalP"/>
    </source>
</evidence>
<keyword evidence="1" id="KW-0378">Hydrolase</keyword>
<dbReference type="GO" id="GO:0006508">
    <property type="term" value="P:proteolysis"/>
    <property type="evidence" value="ECO:0007669"/>
    <property type="project" value="InterPro"/>
</dbReference>
<dbReference type="Gene3D" id="2.120.10.30">
    <property type="entry name" value="TolB, C-terminal domain"/>
    <property type="match status" value="1"/>
</dbReference>
<feature type="chain" id="PRO_5015731933" evidence="2">
    <location>
        <begin position="21"/>
        <end position="759"/>
    </location>
</feature>
<dbReference type="GO" id="GO:0004252">
    <property type="term" value="F:serine-type endopeptidase activity"/>
    <property type="evidence" value="ECO:0007669"/>
    <property type="project" value="TreeGrafter"/>
</dbReference>
<keyword evidence="4" id="KW-0645">Protease</keyword>
<dbReference type="PANTHER" id="PTHR42776">
    <property type="entry name" value="SERINE PEPTIDASE S9 FAMILY MEMBER"/>
    <property type="match status" value="1"/>
</dbReference>
<dbReference type="Proteomes" id="UP000245462">
    <property type="component" value="Unassembled WGS sequence"/>
</dbReference>
<comment type="caution">
    <text evidence="4">The sequence shown here is derived from an EMBL/GenBank/DDBJ whole genome shotgun (WGS) entry which is preliminary data.</text>
</comment>
<feature type="signal peptide" evidence="2">
    <location>
        <begin position="1"/>
        <end position="20"/>
    </location>
</feature>
<dbReference type="OrthoDB" id="9801421at2"/>
<sequence length="759" mass="86334">MKLKLFLASVLTFVGMTVQGQTPVGDWKGTLDIPQANLKLELIFHITGEDNNLKTTMDVPMQGATDVPVEKTTFEDGRLSLSVAAIQFSYSGTLAGDSIVGEVEQMGLKLPLTLRRFSASLPGNTALPSTPEELRALEAWDKGTYKYKVEDYFAKPKASSFQLSPNGRYLSYKEKDEAGKQHVYVKELSTGVVRRAIEEKEELIKGYGWINDERLFYSMDRGGNENYHIYVANIDGSNSRDLTPFDGVRASIDRILKDQKDIMIISMNKNNPQIFEPYRLNVVTGELTLLYENKDAANPIQEYEFDKDGELRGYSRLVNGVESELYYKDRSTGLFSLVRKMRWDDTFSLLSFNYASANKDEAYVLTNIDSDKTRIVLYDFAKNQIVREVFAHDDYDVSSLHLSRKRNYELDYVAYEGDKSVLVPLSATFKDLHERMQKEFPGKEVAVVDYDDNETTFLIIVHSDRIVGTYYQYDAGTKKFSLLYDLMPQLHEEDMAEMRPITFRSRDGLTIHGYITLPKAALNGEKVPLIVNPHGGPQGIRDSWGFNPETQLFASRGYATLQVNFRISGGYGKEFLRAGFKQIGRKAMDDVEDGVRYAISQGWVDSDRIAIYGASHGGYATLMGLVKTPDLYACGVDYVGVSNIYTFFDSFPEYWKPYKELVKEIWYDLDNPEEAAIAKEVSPVFQIDKIKKPLFVVQGANDPRVNINESDQIVTALRTRGFEVPYMVKYNEGHGFHREENSMELYRAMLGFFAKHLKH</sequence>
<evidence type="ECO:0000256" key="1">
    <source>
        <dbReference type="ARBA" id="ARBA00022801"/>
    </source>
</evidence>